<dbReference type="RefSeq" id="WP_249303442.1">
    <property type="nucleotide sequence ID" value="NZ_CP060634.1"/>
</dbReference>
<protein>
    <submittedName>
        <fullName evidence="1">Uncharacterized protein</fullName>
    </submittedName>
</protein>
<sequence>MLDTQISLYSVDTGNFYSSTEAYLHCMNCRYRQERNSATLMLSQYEELLFRYGYDSEDLKNLRAGDIGKMKLLPGTSHLLYEYLNWNRRIVHKRKKAKESKEKLLLLLSNKVLQNERTHGRDHTRSIREGSLNDSSVISLFDSSLTRMMGIKMGELTDDIMVVQVYYFSIFKDISYFGFLHHNEKYRYYTSSAGQIRKKKAVFIKESAWNRYEKTIMCGLTIDKINLKGGNNVNKHLAYMALSNSATDLWDDFDIEKTIVIDDFETPVSGTLDFIDDETYSITRKNDTVSINHTDGAGMMLPSILERNVMFRAPWIKGLLCVFDFRSFIEEKGYSPIVRDIYGREHNLVSEDIQIIFTRSQFKMHRYYSSWEEYIGFYKQYNCTAGLCNPEEKHIKNAKINYQMLQTLTDISPDEVRLLAEKSVDKLDHMCSSVESLMKIFGITPYNSHMTNLQNAVKLYPALLDDPYLKSIVRGMKDRMVREYKSGRLEIDGKYTFILPDLYAACEHWFGHVDRPSGLLDDGEVYCRLYPGAEKLDCLRSPHLYKEHAIRYNAAAKAHSSKKQLLKKWFVTDGLYTSSQDLISRLLQFDVDGDKALVVADEYLLPVAERNMKGVVPLYYNMKKAAPCFLNQESIYQGLNAAFTGGNIGIYSNNIAKIWNHEVFLTGTKQEKQNAVDAVKLLCMENNFVIDYAKTLYKPKRPDEKNHLIKAYTQAKLPAFFLYAKDKTEDQVAACNGSLVNQLQNLIPNPRMNFRKAGIPKLDYRRLMADPEIEIDPEVTALYTKLNQQYHFKINMQDEYIHNLEYLARDMRNRLSVFGHTNQELSDMLVKYLYGKESKSKEALWFCYGSYILDALKRNQSPGNTKLIQCMDCGEWFEAGIHSKSCRCESCRKEYRKAWDRERKKKRP</sequence>
<dbReference type="EMBL" id="CP060634">
    <property type="protein sequence ID" value="QNM06071.1"/>
    <property type="molecule type" value="Genomic_DNA"/>
</dbReference>
<accession>A0A7G9G5I9</accession>
<name>A0A7G9G5I9_9FIRM</name>
<keyword evidence="2" id="KW-1185">Reference proteome</keyword>
<gene>
    <name evidence="1" type="ORF">H9Q78_02600</name>
</gene>
<organism evidence="1 2">
    <name type="scientific">Qiania dongpingensis</name>
    <dbReference type="NCBI Taxonomy" id="2763669"/>
    <lineage>
        <taxon>Bacteria</taxon>
        <taxon>Bacillati</taxon>
        <taxon>Bacillota</taxon>
        <taxon>Clostridia</taxon>
        <taxon>Lachnospirales</taxon>
        <taxon>Lachnospiraceae</taxon>
        <taxon>Qiania</taxon>
    </lineage>
</organism>
<evidence type="ECO:0000313" key="1">
    <source>
        <dbReference type="EMBL" id="QNM06071.1"/>
    </source>
</evidence>
<reference evidence="1 2" key="1">
    <citation type="submission" date="2020-08" db="EMBL/GenBank/DDBJ databases">
        <authorList>
            <person name="Liu C."/>
            <person name="Sun Q."/>
        </authorList>
    </citation>
    <scope>NUCLEOTIDE SEQUENCE [LARGE SCALE GENOMIC DNA]</scope>
    <source>
        <strain evidence="1 2">NSJ-38</strain>
    </source>
</reference>
<evidence type="ECO:0000313" key="2">
    <source>
        <dbReference type="Proteomes" id="UP000515823"/>
    </source>
</evidence>
<dbReference type="Proteomes" id="UP000515823">
    <property type="component" value="Chromosome"/>
</dbReference>
<proteinExistence type="predicted"/>
<dbReference type="AlphaFoldDB" id="A0A7G9G5I9"/>
<dbReference type="KEGG" id="qdo:H9Q78_02600"/>